<evidence type="ECO:0008006" key="5">
    <source>
        <dbReference type="Google" id="ProtNLM"/>
    </source>
</evidence>
<sequence length="92" mass="10802">MEFKLVERGTNYFAFEYEKDGKMLAEITWNQHDGIMDMTHTFVSPELRGQGVAKKLLERAVEYAREHQYKMNPICSYVVNEFRSGVYDDVKA</sequence>
<dbReference type="RefSeq" id="WP_016838332.1">
    <property type="nucleotide sequence ID" value="NZ_JAAXPW010000030.1"/>
</dbReference>
<dbReference type="SUPFAM" id="SSF55729">
    <property type="entry name" value="Acyl-CoA N-acyltransferases (Nat)"/>
    <property type="match status" value="1"/>
</dbReference>
<feature type="domain" description="N-acetyltransferase" evidence="2">
    <location>
        <begin position="7"/>
        <end position="92"/>
    </location>
</feature>
<dbReference type="AlphaFoldDB" id="A0A840PVA4"/>
<organism evidence="3 4">
    <name type="scientific">Ureibacillus thermosphaericus</name>
    <dbReference type="NCBI Taxonomy" id="51173"/>
    <lineage>
        <taxon>Bacteria</taxon>
        <taxon>Bacillati</taxon>
        <taxon>Bacillota</taxon>
        <taxon>Bacilli</taxon>
        <taxon>Bacillales</taxon>
        <taxon>Caryophanaceae</taxon>
        <taxon>Ureibacillus</taxon>
    </lineage>
</organism>
<dbReference type="PANTHER" id="PTHR31435">
    <property type="entry name" value="PROTEIN NATD1"/>
    <property type="match status" value="1"/>
</dbReference>
<gene>
    <name evidence="3" type="ORF">HNR36_002255</name>
</gene>
<comment type="caution">
    <text evidence="3">The sequence shown here is derived from an EMBL/GenBank/DDBJ whole genome shotgun (WGS) entry which is preliminary data.</text>
</comment>
<accession>A0A840PVA4</accession>
<dbReference type="CDD" id="cd04301">
    <property type="entry name" value="NAT_SF"/>
    <property type="match status" value="1"/>
</dbReference>
<keyword evidence="4" id="KW-1185">Reference proteome</keyword>
<dbReference type="PROSITE" id="PS51729">
    <property type="entry name" value="GNAT_YJDJ"/>
    <property type="match status" value="1"/>
</dbReference>
<dbReference type="InterPro" id="IPR016181">
    <property type="entry name" value="Acyl_CoA_acyltransferase"/>
</dbReference>
<dbReference type="InterPro" id="IPR045057">
    <property type="entry name" value="Gcn5-rel_NAT"/>
</dbReference>
<evidence type="ECO:0000313" key="3">
    <source>
        <dbReference type="EMBL" id="MBB5149863.1"/>
    </source>
</evidence>
<dbReference type="InterPro" id="IPR031165">
    <property type="entry name" value="GNAT_YJDJ"/>
</dbReference>
<dbReference type="InterPro" id="IPR000182">
    <property type="entry name" value="GNAT_dom"/>
</dbReference>
<reference evidence="3 4" key="1">
    <citation type="submission" date="2020-08" db="EMBL/GenBank/DDBJ databases">
        <title>Genomic Encyclopedia of Type Strains, Phase IV (KMG-IV): sequencing the most valuable type-strain genomes for metagenomic binning, comparative biology and taxonomic classification.</title>
        <authorList>
            <person name="Goeker M."/>
        </authorList>
    </citation>
    <scope>NUCLEOTIDE SEQUENCE [LARGE SCALE GENOMIC DNA]</scope>
    <source>
        <strain evidence="3 4">DSM 10633</strain>
    </source>
</reference>
<protein>
    <recommendedName>
        <fullName evidence="5">N-acetyltransferase</fullName>
    </recommendedName>
</protein>
<dbReference type="GO" id="GO:0016747">
    <property type="term" value="F:acyltransferase activity, transferring groups other than amino-acyl groups"/>
    <property type="evidence" value="ECO:0007669"/>
    <property type="project" value="InterPro"/>
</dbReference>
<dbReference type="Pfam" id="PF14542">
    <property type="entry name" value="Acetyltransf_CG"/>
    <property type="match status" value="1"/>
</dbReference>
<dbReference type="Gene3D" id="3.40.630.30">
    <property type="match status" value="1"/>
</dbReference>
<dbReference type="PANTHER" id="PTHR31435:SF10">
    <property type="entry name" value="BSR4717 PROTEIN"/>
    <property type="match status" value="1"/>
</dbReference>
<dbReference type="Proteomes" id="UP000557217">
    <property type="component" value="Unassembled WGS sequence"/>
</dbReference>
<feature type="domain" description="N-acetyltransferase" evidence="1">
    <location>
        <begin position="1"/>
        <end position="92"/>
    </location>
</feature>
<evidence type="ECO:0000259" key="1">
    <source>
        <dbReference type="PROSITE" id="PS51186"/>
    </source>
</evidence>
<name>A0A840PVA4_URETH</name>
<proteinExistence type="predicted"/>
<dbReference type="EMBL" id="JACHGZ010000030">
    <property type="protein sequence ID" value="MBB5149863.1"/>
    <property type="molecule type" value="Genomic_DNA"/>
</dbReference>
<evidence type="ECO:0000313" key="4">
    <source>
        <dbReference type="Proteomes" id="UP000557217"/>
    </source>
</evidence>
<evidence type="ECO:0000259" key="2">
    <source>
        <dbReference type="PROSITE" id="PS51729"/>
    </source>
</evidence>
<dbReference type="PROSITE" id="PS51186">
    <property type="entry name" value="GNAT"/>
    <property type="match status" value="1"/>
</dbReference>